<reference evidence="2 3" key="1">
    <citation type="submission" date="2018-05" db="EMBL/GenBank/DDBJ databases">
        <title>Genomic Encyclopedia of Archaeal and Bacterial Type Strains, Phase II (KMG-II): from individual species to whole genera.</title>
        <authorList>
            <person name="Goeker M."/>
        </authorList>
    </citation>
    <scope>NUCLEOTIDE SEQUENCE [LARGE SCALE GENOMIC DNA]</scope>
    <source>
        <strain evidence="2 3">DSM 19975</strain>
    </source>
</reference>
<organism evidence="2 3">
    <name type="scientific">Mucilaginibacter oryzae</name>
    <dbReference type="NCBI Taxonomy" id="468058"/>
    <lineage>
        <taxon>Bacteria</taxon>
        <taxon>Pseudomonadati</taxon>
        <taxon>Bacteroidota</taxon>
        <taxon>Sphingobacteriia</taxon>
        <taxon>Sphingobacteriales</taxon>
        <taxon>Sphingobacteriaceae</taxon>
        <taxon>Mucilaginibacter</taxon>
    </lineage>
</organism>
<accession>A0A316HA97</accession>
<evidence type="ECO:0000256" key="1">
    <source>
        <dbReference type="SAM" id="SignalP"/>
    </source>
</evidence>
<dbReference type="RefSeq" id="WP_022833201.1">
    <property type="nucleotide sequence ID" value="NZ_QGHA01000005.1"/>
</dbReference>
<dbReference type="Proteomes" id="UP000245678">
    <property type="component" value="Unassembled WGS sequence"/>
</dbReference>
<comment type="caution">
    <text evidence="2">The sequence shown here is derived from an EMBL/GenBank/DDBJ whole genome shotgun (WGS) entry which is preliminary data.</text>
</comment>
<proteinExistence type="predicted"/>
<evidence type="ECO:0000313" key="3">
    <source>
        <dbReference type="Proteomes" id="UP000245678"/>
    </source>
</evidence>
<dbReference type="Gene3D" id="2.40.128.410">
    <property type="match status" value="1"/>
</dbReference>
<evidence type="ECO:0000313" key="2">
    <source>
        <dbReference type="EMBL" id="PWK77378.1"/>
    </source>
</evidence>
<keyword evidence="3" id="KW-1185">Reference proteome</keyword>
<dbReference type="InterPro" id="IPR025347">
    <property type="entry name" value="DUF4251"/>
</dbReference>
<gene>
    <name evidence="2" type="ORF">LX99_03191</name>
</gene>
<keyword evidence="1" id="KW-0732">Signal</keyword>
<name>A0A316HA97_9SPHI</name>
<feature type="signal peptide" evidence="1">
    <location>
        <begin position="1"/>
        <end position="23"/>
    </location>
</feature>
<dbReference type="EMBL" id="QGHA01000005">
    <property type="protein sequence ID" value="PWK77378.1"/>
    <property type="molecule type" value="Genomic_DNA"/>
</dbReference>
<feature type="chain" id="PRO_5016304319" evidence="1">
    <location>
        <begin position="24"/>
        <end position="172"/>
    </location>
</feature>
<sequence length="172" mass="19015">MKLFTRLAFAALFILISVNSTYAQTKTKAEKKAAERAKIKEMVEAQNFVFKATNASPMRGGNRQLTSDYDFTVGKDTVVAFLPYFGRAFVAPNPGTTDGGIKVNTTRFSYSSVQKGGGWNIIIKPKDKNIADWRDVQSFNLSISQDGYGSLQVISTNRDAITFTGYIEARSK</sequence>
<protein>
    <submittedName>
        <fullName evidence="2">Uncharacterized protein DUF4251</fullName>
    </submittedName>
</protein>
<dbReference type="AlphaFoldDB" id="A0A316HA97"/>
<dbReference type="Pfam" id="PF14059">
    <property type="entry name" value="DUF4251"/>
    <property type="match status" value="1"/>
</dbReference>